<dbReference type="AlphaFoldDB" id="A0A6M0T217"/>
<dbReference type="EMBL" id="SGJP01000020">
    <property type="protein sequence ID" value="NFA60852.1"/>
    <property type="molecule type" value="Genomic_DNA"/>
</dbReference>
<evidence type="ECO:0000313" key="1">
    <source>
        <dbReference type="EMBL" id="NFA60852.1"/>
    </source>
</evidence>
<name>A0A6M0T217_CLOBO</name>
<proteinExistence type="predicted"/>
<accession>A0A6M0T217</accession>
<dbReference type="Proteomes" id="UP000473089">
    <property type="component" value="Unassembled WGS sequence"/>
</dbReference>
<organism evidence="1 2">
    <name type="scientific">Clostridium botulinum</name>
    <dbReference type="NCBI Taxonomy" id="1491"/>
    <lineage>
        <taxon>Bacteria</taxon>
        <taxon>Bacillati</taxon>
        <taxon>Bacillota</taxon>
        <taxon>Clostridia</taxon>
        <taxon>Eubacteriales</taxon>
        <taxon>Clostridiaceae</taxon>
        <taxon>Clostridium</taxon>
    </lineage>
</organism>
<reference evidence="1 2" key="1">
    <citation type="submission" date="2019-02" db="EMBL/GenBank/DDBJ databases">
        <title>Genome sequencing of Clostridium botulinum clinical isolates.</title>
        <authorList>
            <person name="Brunt J."/>
            <person name="Van Vliet A.H.M."/>
            <person name="Stringer S.C."/>
            <person name="Grant K.A."/>
            <person name="Carter A.C."/>
            <person name="Peck M.W."/>
        </authorList>
    </citation>
    <scope>NUCLEOTIDE SEQUENCE [LARGE SCALE GENOMIC DNA]</scope>
    <source>
        <strain evidence="1 2">R1125/03</strain>
    </source>
</reference>
<evidence type="ECO:0000313" key="2">
    <source>
        <dbReference type="Proteomes" id="UP000473089"/>
    </source>
</evidence>
<gene>
    <name evidence="1" type="ORF">EXM42_10760</name>
</gene>
<comment type="caution">
    <text evidence="1">The sequence shown here is derived from an EMBL/GenBank/DDBJ whole genome shotgun (WGS) entry which is preliminary data.</text>
</comment>
<protein>
    <submittedName>
        <fullName evidence="1">Uncharacterized protein</fullName>
    </submittedName>
</protein>
<sequence>MIKTTLEEIENKREDKLGHLTKFLKSDGISLISNDVSTVNKHEVLETERDIIVVGDAVVGEYEEFIEGYSLNISKKELLDWEEDWFGGTINLHYINREQQLILDGTRYV</sequence>